<feature type="domain" description="Glyoxalase/fosfomycin resistance/dioxygenase" evidence="1">
    <location>
        <begin position="19"/>
        <end position="122"/>
    </location>
</feature>
<dbReference type="InterPro" id="IPR029068">
    <property type="entry name" value="Glyas_Bleomycin-R_OHBP_Dase"/>
</dbReference>
<organism evidence="2 3">
    <name type="scientific">Clytia hemisphaerica</name>
    <dbReference type="NCBI Taxonomy" id="252671"/>
    <lineage>
        <taxon>Eukaryota</taxon>
        <taxon>Metazoa</taxon>
        <taxon>Cnidaria</taxon>
        <taxon>Hydrozoa</taxon>
        <taxon>Hydroidolina</taxon>
        <taxon>Leptothecata</taxon>
        <taxon>Obeliida</taxon>
        <taxon>Clytiidae</taxon>
        <taxon>Clytia</taxon>
    </lineage>
</organism>
<accession>A0A7M5XIT5</accession>
<dbReference type="OrthoDB" id="16820at2759"/>
<dbReference type="AlphaFoldDB" id="A0A7M5XIT5"/>
<protein>
    <recommendedName>
        <fullName evidence="1">Glyoxalase/fosfomycin resistance/dioxygenase domain-containing protein</fullName>
    </recommendedName>
</protein>
<dbReference type="InterPro" id="IPR004360">
    <property type="entry name" value="Glyas_Fos-R_dOase_dom"/>
</dbReference>
<feature type="domain" description="Glyoxalase/fosfomycin resistance/dioxygenase" evidence="1">
    <location>
        <begin position="153"/>
        <end position="182"/>
    </location>
</feature>
<keyword evidence="3" id="KW-1185">Reference proteome</keyword>
<dbReference type="SUPFAM" id="SSF54593">
    <property type="entry name" value="Glyoxalase/Bleomycin resistance protein/Dihydroxybiphenyl dioxygenase"/>
    <property type="match status" value="2"/>
</dbReference>
<dbReference type="Pfam" id="PF00903">
    <property type="entry name" value="Glyoxalase"/>
    <property type="match status" value="2"/>
</dbReference>
<dbReference type="EnsemblMetazoa" id="CLYHEMT023017.1">
    <property type="protein sequence ID" value="CLYHEMP023017.1"/>
    <property type="gene ID" value="CLYHEMG023017"/>
</dbReference>
<dbReference type="PANTHER" id="PTHR10374:SF30">
    <property type="entry name" value="LACTOYLGLUTATHIONE LYASE"/>
    <property type="match status" value="1"/>
</dbReference>
<reference evidence="2" key="1">
    <citation type="submission" date="2021-01" db="UniProtKB">
        <authorList>
            <consortium name="EnsemblMetazoa"/>
        </authorList>
    </citation>
    <scope>IDENTIFICATION</scope>
</reference>
<evidence type="ECO:0000313" key="3">
    <source>
        <dbReference type="Proteomes" id="UP000594262"/>
    </source>
</evidence>
<dbReference type="PANTHER" id="PTHR10374">
    <property type="entry name" value="LACTOYLGLUTATHIONE LYASE GLYOXALASE I"/>
    <property type="match status" value="1"/>
</dbReference>
<sequence length="293" mass="33887">MPNSILCNILRTHPKDALQLKDFYETLLGMKYSEIESKTTRHMFVFDHQKPATGVCFEECTDSFETNPSQSGYWKIGFTLHDVDEALKVIHKNTVEKRRGSQFEKIGYVSHVCDPLGYTIELLQHSFEENFQALKGVERAFLGQPHSTPVMFGQITIRCKDAESSCDFYSKVLGMKLMSIQPSINYPFTLYFFAYTDLNPPNTDDLRAIENREWLWQQSFAQIELQHRHNNTGEFFYITNDKHGLIGHKGFQISVSKDRFESIRALDGKNINERNSMLIISDPNGYQIEVLCE</sequence>
<dbReference type="Proteomes" id="UP000594262">
    <property type="component" value="Unplaced"/>
</dbReference>
<evidence type="ECO:0000259" key="1">
    <source>
        <dbReference type="Pfam" id="PF00903"/>
    </source>
</evidence>
<evidence type="ECO:0000313" key="2">
    <source>
        <dbReference type="EnsemblMetazoa" id="CLYHEMP023017.1"/>
    </source>
</evidence>
<proteinExistence type="predicted"/>
<name>A0A7M5XIT5_9CNID</name>
<dbReference type="Gene3D" id="3.10.180.10">
    <property type="entry name" value="2,3-Dihydroxybiphenyl 1,2-Dioxygenase, domain 1"/>
    <property type="match status" value="2"/>
</dbReference>